<dbReference type="EMBL" id="CP002209">
    <property type="protein sequence ID" value="ADN75833.1"/>
    <property type="molecule type" value="Genomic_DNA"/>
</dbReference>
<accession>E1SQN5</accession>
<dbReference type="HOGENOM" id="CLU_3403633_0_0_6"/>
<gene>
    <name evidence="1" type="ordered locus">Fbal_1629</name>
</gene>
<sequence length="30" mass="3100">MVVFSSFAQGLGSIGVTLCDNGSLSKRIDP</sequence>
<protein>
    <submittedName>
        <fullName evidence="1">Uncharacterized protein</fullName>
    </submittedName>
</protein>
<dbReference type="KEGG" id="fbl:Fbal_1629"/>
<keyword evidence="2" id="KW-1185">Reference proteome</keyword>
<organism evidence="1 2">
    <name type="scientific">Ferrimonas balearica (strain DSM 9799 / CCM 4581 / KCTC 23876 / PAT)</name>
    <dbReference type="NCBI Taxonomy" id="550540"/>
    <lineage>
        <taxon>Bacteria</taxon>
        <taxon>Pseudomonadati</taxon>
        <taxon>Pseudomonadota</taxon>
        <taxon>Gammaproteobacteria</taxon>
        <taxon>Alteromonadales</taxon>
        <taxon>Ferrimonadaceae</taxon>
        <taxon>Ferrimonas</taxon>
    </lineage>
</organism>
<name>E1SQN5_FERBD</name>
<evidence type="ECO:0000313" key="2">
    <source>
        <dbReference type="Proteomes" id="UP000006683"/>
    </source>
</evidence>
<dbReference type="Proteomes" id="UP000006683">
    <property type="component" value="Chromosome"/>
</dbReference>
<reference evidence="1 2" key="1">
    <citation type="journal article" date="2010" name="Stand. Genomic Sci.">
        <title>Complete genome sequence of Ferrimonas balearica type strain (PAT).</title>
        <authorList>
            <person name="Nolan M."/>
            <person name="Sikorski J."/>
            <person name="Davenport K."/>
            <person name="Lucas S."/>
            <person name="Glavina Del Rio T."/>
            <person name="Tice H."/>
            <person name="Cheng J."/>
            <person name="Goodwin L."/>
            <person name="Pitluck S."/>
            <person name="Liolios K."/>
            <person name="Ivanova N."/>
            <person name="Mavromatis K."/>
            <person name="Ovchinnikova G."/>
            <person name="Pati A."/>
            <person name="Chen A."/>
            <person name="Palaniappan K."/>
            <person name="Land M."/>
            <person name="Hauser L."/>
            <person name="Chang Y."/>
            <person name="Jeffries C."/>
            <person name="Tapia R."/>
            <person name="Brettin T."/>
            <person name="Detter J."/>
            <person name="Han C."/>
            <person name="Yasawong M."/>
            <person name="Rohde M."/>
            <person name="Tindall B."/>
            <person name="Goker M."/>
            <person name="Woyke T."/>
            <person name="Bristow J."/>
            <person name="Eisen J."/>
            <person name="Markowitz V."/>
            <person name="Hugenholtz P."/>
            <person name="Kyrpides N."/>
            <person name="Klenk H."/>
            <person name="Lapidus A."/>
        </authorList>
    </citation>
    <scope>NUCLEOTIDE SEQUENCE [LARGE SCALE GENOMIC DNA]</scope>
    <source>
        <strain evidence="2">DSM 9799 / CCM 4581 / KCTC 23876 / PAT</strain>
    </source>
</reference>
<proteinExistence type="predicted"/>
<dbReference type="STRING" id="550540.Fbal_1629"/>
<dbReference type="AlphaFoldDB" id="E1SQN5"/>
<evidence type="ECO:0000313" key="1">
    <source>
        <dbReference type="EMBL" id="ADN75833.1"/>
    </source>
</evidence>